<evidence type="ECO:0000313" key="3">
    <source>
        <dbReference type="EMBL" id="KAE8384109.1"/>
    </source>
</evidence>
<keyword evidence="2" id="KW-1133">Transmembrane helix</keyword>
<name>A0A5N7BQP4_PETAA</name>
<dbReference type="AlphaFoldDB" id="A0A5N7BQP4"/>
<dbReference type="EMBL" id="ML735401">
    <property type="protein sequence ID" value="KAE8384109.1"/>
    <property type="molecule type" value="Genomic_DNA"/>
</dbReference>
<proteinExistence type="predicted"/>
<dbReference type="Proteomes" id="UP000326877">
    <property type="component" value="Unassembled WGS sequence"/>
</dbReference>
<evidence type="ECO:0000256" key="1">
    <source>
        <dbReference type="SAM" id="MobiDB-lite"/>
    </source>
</evidence>
<feature type="transmembrane region" description="Helical" evidence="2">
    <location>
        <begin position="25"/>
        <end position="44"/>
    </location>
</feature>
<accession>A0A5N7BQP4</accession>
<keyword evidence="2" id="KW-0472">Membrane</keyword>
<sequence length="110" mass="12072">MSSHPTLTPNQTNQQQQPTKKPSTLTALAILTLLFAISIAFFLANLRTEEPRNSPTATLFGLKRFFSSTSPVSREVLKTASDKTGDKMSRTPIYFLSHGGVSYDPIHMSG</sequence>
<feature type="region of interest" description="Disordered" evidence="1">
    <location>
        <begin position="1"/>
        <end position="22"/>
    </location>
</feature>
<protein>
    <submittedName>
        <fullName evidence="3">Uncharacterized protein</fullName>
    </submittedName>
</protein>
<dbReference type="OrthoDB" id="7396853at2759"/>
<reference evidence="3" key="1">
    <citation type="submission" date="2019-04" db="EMBL/GenBank/DDBJ databases">
        <title>Friends and foes A comparative genomics studyof 23 Aspergillus species from section Flavi.</title>
        <authorList>
            <consortium name="DOE Joint Genome Institute"/>
            <person name="Kjaerbolling I."/>
            <person name="Vesth T."/>
            <person name="Frisvad J.C."/>
            <person name="Nybo J.L."/>
            <person name="Theobald S."/>
            <person name="Kildgaard S."/>
            <person name="Isbrandt T."/>
            <person name="Kuo A."/>
            <person name="Sato A."/>
            <person name="Lyhne E.K."/>
            <person name="Kogle M.E."/>
            <person name="Wiebenga A."/>
            <person name="Kun R.S."/>
            <person name="Lubbers R.J."/>
            <person name="Makela M.R."/>
            <person name="Barry K."/>
            <person name="Chovatia M."/>
            <person name="Clum A."/>
            <person name="Daum C."/>
            <person name="Haridas S."/>
            <person name="He G."/>
            <person name="LaButti K."/>
            <person name="Lipzen A."/>
            <person name="Mondo S."/>
            <person name="Riley R."/>
            <person name="Salamov A."/>
            <person name="Simmons B.A."/>
            <person name="Magnuson J.K."/>
            <person name="Henrissat B."/>
            <person name="Mortensen U.H."/>
            <person name="Larsen T.O."/>
            <person name="Devries R.P."/>
            <person name="Grigoriev I.V."/>
            <person name="Machida M."/>
            <person name="Baker S.E."/>
            <person name="Andersen M.R."/>
        </authorList>
    </citation>
    <scope>NUCLEOTIDE SEQUENCE [LARGE SCALE GENOMIC DNA]</scope>
    <source>
        <strain evidence="3">IBT 14317</strain>
    </source>
</reference>
<organism evidence="3">
    <name type="scientific">Petromyces alliaceus</name>
    <name type="common">Aspergillus alliaceus</name>
    <dbReference type="NCBI Taxonomy" id="209559"/>
    <lineage>
        <taxon>Eukaryota</taxon>
        <taxon>Fungi</taxon>
        <taxon>Dikarya</taxon>
        <taxon>Ascomycota</taxon>
        <taxon>Pezizomycotina</taxon>
        <taxon>Eurotiomycetes</taxon>
        <taxon>Eurotiomycetidae</taxon>
        <taxon>Eurotiales</taxon>
        <taxon>Aspergillaceae</taxon>
        <taxon>Aspergillus</taxon>
        <taxon>Aspergillus subgen. Circumdati</taxon>
    </lineage>
</organism>
<keyword evidence="2" id="KW-0812">Transmembrane</keyword>
<evidence type="ECO:0000256" key="2">
    <source>
        <dbReference type="SAM" id="Phobius"/>
    </source>
</evidence>
<gene>
    <name evidence="3" type="ORF">BDV23DRAFT_43437</name>
</gene>